<dbReference type="SMART" id="SM00295">
    <property type="entry name" value="B41"/>
    <property type="match status" value="1"/>
</dbReference>
<dbReference type="Gene3D" id="1.20.120.230">
    <property type="entry name" value="Alpha-catenin/vinculin-like"/>
    <property type="match status" value="6"/>
</dbReference>
<dbReference type="SMART" id="SM00307">
    <property type="entry name" value="ILWEQ"/>
    <property type="match status" value="1"/>
</dbReference>
<evidence type="ECO:0000256" key="3">
    <source>
        <dbReference type="ARBA" id="ARBA00023212"/>
    </source>
</evidence>
<dbReference type="Pfam" id="PF01608">
    <property type="entry name" value="I_LWEQ"/>
    <property type="match status" value="1"/>
</dbReference>
<dbReference type="GO" id="GO:0051015">
    <property type="term" value="F:actin filament binding"/>
    <property type="evidence" value="ECO:0007669"/>
    <property type="project" value="InterPro"/>
</dbReference>
<keyword evidence="7" id="KW-1185">Reference proteome</keyword>
<dbReference type="InterPro" id="IPR035964">
    <property type="entry name" value="I/LWEQ_dom_sf"/>
</dbReference>
<dbReference type="Pfam" id="PF21692">
    <property type="entry name" value="Talin_R4"/>
    <property type="match status" value="2"/>
</dbReference>
<dbReference type="GO" id="GO:0005737">
    <property type="term" value="C:cytoplasm"/>
    <property type="evidence" value="ECO:0007669"/>
    <property type="project" value="TreeGrafter"/>
</dbReference>
<dbReference type="Pfam" id="PF08913">
    <property type="entry name" value="VBS"/>
    <property type="match status" value="1"/>
</dbReference>
<dbReference type="PROSITE" id="PS50945">
    <property type="entry name" value="I_LWEQ"/>
    <property type="match status" value="1"/>
</dbReference>
<dbReference type="InterPro" id="IPR002404">
    <property type="entry name" value="IRS_PTB"/>
</dbReference>
<dbReference type="PANTHER" id="PTHR19981:SF1">
    <property type="entry name" value="RHEA, ISOFORM B"/>
    <property type="match status" value="1"/>
</dbReference>
<dbReference type="CDD" id="cd17090">
    <property type="entry name" value="FERM_F1_TLN"/>
    <property type="match status" value="1"/>
</dbReference>
<dbReference type="InterPro" id="IPR015009">
    <property type="entry name" value="Vinculin-bd_dom"/>
</dbReference>
<dbReference type="InterPro" id="IPR019748">
    <property type="entry name" value="FERM_central"/>
</dbReference>
<dbReference type="Gene3D" id="2.30.29.30">
    <property type="entry name" value="Pleckstrin-homology domain (PH domain)/Phosphotyrosine-binding domain (PTB)"/>
    <property type="match status" value="1"/>
</dbReference>
<dbReference type="CDD" id="cd12150">
    <property type="entry name" value="talin-RS"/>
    <property type="match status" value="1"/>
</dbReference>
<dbReference type="SUPFAM" id="SSF109885">
    <property type="entry name" value="I/LWEQ domain"/>
    <property type="match status" value="3"/>
</dbReference>
<dbReference type="Pfam" id="PF25177">
    <property type="entry name" value="Talin_VBS2"/>
    <property type="match status" value="1"/>
</dbReference>
<feature type="domain" description="FERM" evidence="4">
    <location>
        <begin position="92"/>
        <end position="423"/>
    </location>
</feature>
<dbReference type="InterPro" id="IPR019749">
    <property type="entry name" value="Band_41_domain"/>
</dbReference>
<dbReference type="Gene3D" id="1.20.1410.10">
    <property type="entry name" value="I/LWEQ domain"/>
    <property type="match status" value="1"/>
</dbReference>
<dbReference type="InterPro" id="IPR037438">
    <property type="entry name" value="Talin1/2-RS"/>
</dbReference>
<dbReference type="InterPro" id="IPR035963">
    <property type="entry name" value="FERM_2"/>
</dbReference>
<evidence type="ECO:0000313" key="8">
    <source>
        <dbReference type="WBParaSite" id="ASIM_0001281701-mRNA-1"/>
    </source>
</evidence>
<keyword evidence="2" id="KW-0963">Cytoplasm</keyword>
<dbReference type="InterPro" id="IPR057346">
    <property type="entry name" value="Talin1/2_VBS2"/>
</dbReference>
<dbReference type="GO" id="GO:0005886">
    <property type="term" value="C:plasma membrane"/>
    <property type="evidence" value="ECO:0007669"/>
    <property type="project" value="TreeGrafter"/>
</dbReference>
<dbReference type="GO" id="GO:0030036">
    <property type="term" value="P:actin cytoskeleton organization"/>
    <property type="evidence" value="ECO:0007669"/>
    <property type="project" value="TreeGrafter"/>
</dbReference>
<dbReference type="CDD" id="cd14473">
    <property type="entry name" value="FERM_B-lobe"/>
    <property type="match status" value="1"/>
</dbReference>
<evidence type="ECO:0000259" key="5">
    <source>
        <dbReference type="PROSITE" id="PS50945"/>
    </source>
</evidence>
<evidence type="ECO:0000259" key="4">
    <source>
        <dbReference type="PROSITE" id="PS50057"/>
    </source>
</evidence>
<dbReference type="Pfam" id="PF21865">
    <property type="entry name" value="TLN1-like_RS"/>
    <property type="match status" value="2"/>
</dbReference>
<dbReference type="GO" id="GO:0098609">
    <property type="term" value="P:cell-cell adhesion"/>
    <property type="evidence" value="ECO:0007669"/>
    <property type="project" value="TreeGrafter"/>
</dbReference>
<dbReference type="Gene3D" id="3.10.20.90">
    <property type="entry name" value="Phosphatidylinositol 3-kinase Catalytic Subunit, Chain A, domain 1"/>
    <property type="match status" value="2"/>
</dbReference>
<keyword evidence="3" id="KW-0206">Cytoskeleton</keyword>
<dbReference type="GO" id="GO:0001726">
    <property type="term" value="C:ruffle"/>
    <property type="evidence" value="ECO:0007669"/>
    <property type="project" value="InterPro"/>
</dbReference>
<dbReference type="SUPFAM" id="SSF109880">
    <property type="entry name" value="A middle domain of Talin 1"/>
    <property type="match status" value="1"/>
</dbReference>
<proteinExistence type="predicted"/>
<dbReference type="FunFam" id="2.30.29.30:FF:000028">
    <property type="entry name" value="Talin 2"/>
    <property type="match status" value="1"/>
</dbReference>
<feature type="domain" description="I/LWEQ" evidence="5">
    <location>
        <begin position="2286"/>
        <end position="2522"/>
    </location>
</feature>
<dbReference type="GO" id="GO:0005178">
    <property type="term" value="F:integrin binding"/>
    <property type="evidence" value="ECO:0007669"/>
    <property type="project" value="TreeGrafter"/>
</dbReference>
<dbReference type="SUPFAM" id="SSF50729">
    <property type="entry name" value="PH domain-like"/>
    <property type="match status" value="1"/>
</dbReference>
<dbReference type="Gene3D" id="1.20.80.10">
    <property type="match status" value="1"/>
</dbReference>
<dbReference type="InterPro" id="IPR002558">
    <property type="entry name" value="ILWEQ_dom"/>
</dbReference>
<dbReference type="SMART" id="SM01244">
    <property type="entry name" value="IRS"/>
    <property type="match status" value="1"/>
</dbReference>
<dbReference type="InterPro" id="IPR011993">
    <property type="entry name" value="PH-like_dom_sf"/>
</dbReference>
<dbReference type="InterPro" id="IPR019747">
    <property type="entry name" value="FERM_CS"/>
</dbReference>
<organism evidence="8">
    <name type="scientific">Anisakis simplex</name>
    <name type="common">Herring worm</name>
    <dbReference type="NCBI Taxonomy" id="6269"/>
    <lineage>
        <taxon>Eukaryota</taxon>
        <taxon>Metazoa</taxon>
        <taxon>Ecdysozoa</taxon>
        <taxon>Nematoda</taxon>
        <taxon>Chromadorea</taxon>
        <taxon>Rhabditida</taxon>
        <taxon>Spirurina</taxon>
        <taxon>Ascaridomorpha</taxon>
        <taxon>Ascaridoidea</taxon>
        <taxon>Anisakidae</taxon>
        <taxon>Anisakis</taxon>
        <taxon>Anisakis simplex complex</taxon>
    </lineage>
</organism>
<dbReference type="InterPro" id="IPR054082">
    <property type="entry name" value="Talin_IBS2B"/>
</dbReference>
<evidence type="ECO:0000313" key="7">
    <source>
        <dbReference type="Proteomes" id="UP000267096"/>
    </source>
</evidence>
<sequence length="2532" mass="276233">MGVITLNVVWSARGDDQHNVKKTMQFEPSTLVFDACKIIREKIAGNNINAKDYGLFRLEEDPTKCVWMENGRTLEYYLVRNGDTVEYKKKIRALKVRMLDDAVKTVMVDESQPVGEIMLVVCSKIGISNHEEYSMVRQPLEQDWKSTQTLRDEKRGKSEERGVGFGTLSRNKEKKMEQLRAKLHTDEKLLWLDHGKTLREQSVGDDETLILRRKYFFSDTNVDCRDPVQLNLLYEQCKRGVLDGNHPVTRDMACDLAALQCQIQYGDLQESRQKSSSFLDIRELLPKEYSKSRENEKRILESYRELVGKSELDAKSKYVHLCRSLITYGVTFFVVKEKVKGKNKLVPRLLGVNKECVMRVDERTKEVLQEWPLEQVRRWAASPKTFTLDFGDYQDGYYAVQTADGEKIAQLIAGYIDIILKKKRTRDHIGIEGDEGSTMLEDVVAPARATLVAHGQIGEGFAMEGSVAIPGVLRTGPALASGQRGQMNGAQFGAVSGQIQQQQVARGQRARVIDSQERAQRALVGTIEASMRAVEKAEEEMEKPVQIELPRFSDDPTSRKWVETKVEVEKQKVGDQLAQMGAATAQVVQLTAVPDEIDSRVGTAIATIGSNLPEMGRGVRELAALMPDEHRAGNLVDAARKLCGAFSDFLTTVNPEHEEKRTTVLAAAGRVGDFSQAVINTLEEPTQETRTFHDHLVKRAKNVATSTAQLVLSAKTISAECEEPALQDKVIHSATQCAFATSQLVACARVVAPTIESPACQEQLTGAAKQVAKAVEELLIDAQSACSKSTADGQRSLGDIHEAARQVTSALDDLLLHVKTSPKLLKQTQENYEYEQILNQSRKIITYQGPTEDMVRQGENAIRHSRILVEQMEAEADREPERRDRLLDAARSVAQATSRMIDATKECQSHPQAAESQVALRSAAEKLVTVTSEATSEEQSVRTMEHLEQAAKQAAAAATQTIAAANACQQHIQSTTVTETLVVECTETAEHVPRLIASIRESQSAHSPGDKFRAQSNLIRDTQQVLRPATRLVEVARQTVSSVGEQHVANHLQSTSQQLSTQLAELRVALNNAQQLNFDMQLQHSEDLINELDNELIQISHAAQNGQLITVPGESAETATSKLMASARQVGSTLTQMVSAAASGDRQHAGASAVEVAQSLRSFTSTVHGVCATRNDTPIERFIVSARSVVHDSGRVFDRVRENAAAEQLAEATRTVSVSLRQCLSSLPDSQHIEKAINQIRSYRVSETAAPVDLRIAASRLIESCSQLAVKLEAQEQSAAVDVFVRSYTEFHTGVAQAIQQQPDALQRQQCIAYLEEVREEAINIIVRTHNASLDSANATALQALSQSTRSLTESVNAIVESVVREAPWQRECEAALRQIQSVRYMLERANLPVNSEGYYESLDSVTEQAKRLGEGMTGIARHAKSQDTQLLCESVRAASNAVCGLAEGATQSAYLVGVSDARSQPGRAAIIDTAKCDRSVQLVKQICERIRRSEYTQQQILDVADSFVCILVRSLKDATVVAKHTSTLANLCREASERTSNVNVKKHERHQQECTEAAHSLHTAAEQLETFVDNPDFAAVPAKISVSGSDAQRPILHSAKHMLDASCDMIVTAKQLAASPTDAPTWQRLADNSKVVSESIKRLVAAIREKAPGQADLDSAIISLREMLTQIDRASIDAYQDQLPRSSVTEQRVHQQILHACQSLHDRIEPLRDAAVGHSEGLGHSVREHMAAIEPLVQSCVQAASITYDTKAQSTFFEQCKTVVEAELQMIYACKDAGGNPKARDLHVVVDESATQLRDAIVDMQRNVNRMASEAGVIHGVVENISRSIALTDESSSSAAGSFTDAQTRMMSALEEISRIATDMPMTEVEALGPLALRLSERYSDLASESRLAIATLSSPNLAQKLRVAVQKLGTACIEVVKIAGQRRAHPEDKRLLDDLSRGSRTVVERVQEVLAALHEGSKGTQACINAANTVSGIIGDLDTTIMFATAGSLNPQKESEKFGDHREAILKTAKALVEDTKALVAGAASNQEQLAVAAQNAVRTIVNLSDAVKNGAVSLSSDNAEAQVMVIHAVRDVAAALSNLIQATKNASGRSLHDPAMSHLKEAAKLMVTNVTSLLKTVKTVEDEHQRGTRALEAAIEAIGQEIRLYDSGEAPSRGTATAEDVIRSTKQLTIATSRAASAAQTLQQSDVIAAANLARQSVCDLLATTRAAAQSADSVEARYHTLDCGREVAVQVRSLLITLQTLLVRSDDPLARSALLDASRRVAKVVGELANCGELLKGDSWSDPSDPTAVAENELIGAANSIEAAAVKLAQLRPRHVHKVDESLTFDEQILTAAKSIASAVQTLVKAASAAQRELVAQGRLEAHPAFATDDYQWSEGLISAARLVAAAVHQLCEAANALVQGHSSEEKLISAAKQVASSTAHLLVACKVKSDLDSRAMQRLQSAGHAVKTATEHLVQAARSAIHEDERTLVISQRMVSGIAQVMDAQEQVLRKERELTEARGKLAALHKARYERGLSPSNESPQL</sequence>
<dbReference type="InterPro" id="IPR036476">
    <property type="entry name" value="Talin_cent_sf"/>
</dbReference>
<dbReference type="FunFam" id="1.20.80.10:FF:000007">
    <property type="entry name" value="Talin 2"/>
    <property type="match status" value="1"/>
</dbReference>
<dbReference type="CDD" id="cd10569">
    <property type="entry name" value="FERM_C_Talin"/>
    <property type="match status" value="1"/>
</dbReference>
<reference evidence="6 7" key="2">
    <citation type="submission" date="2018-11" db="EMBL/GenBank/DDBJ databases">
        <authorList>
            <consortium name="Pathogen Informatics"/>
        </authorList>
    </citation>
    <scope>NUCLEOTIDE SEQUENCE [LARGE SCALE GENOMIC DNA]</scope>
</reference>
<dbReference type="OrthoDB" id="10262320at2759"/>
<dbReference type="FunFam" id="1.20.1410.10:FF:000001">
    <property type="entry name" value="Talin 2"/>
    <property type="match status" value="1"/>
</dbReference>
<dbReference type="PANTHER" id="PTHR19981">
    <property type="entry name" value="TALIN"/>
    <property type="match status" value="1"/>
</dbReference>
<dbReference type="PROSITE" id="PS00661">
    <property type="entry name" value="FERM_2"/>
    <property type="match status" value="1"/>
</dbReference>
<dbReference type="CDD" id="cd17089">
    <property type="entry name" value="FERM_F0_TLN"/>
    <property type="match status" value="1"/>
</dbReference>
<dbReference type="Pfam" id="PF09141">
    <property type="entry name" value="Talin_middle"/>
    <property type="match status" value="1"/>
</dbReference>
<dbReference type="Pfam" id="PF02174">
    <property type="entry name" value="IRS"/>
    <property type="match status" value="1"/>
</dbReference>
<dbReference type="InterPro" id="IPR049108">
    <property type="entry name" value="Talin_R4"/>
</dbReference>
<dbReference type="Pfam" id="PF21896">
    <property type="entry name" value="Talin_IBS2B"/>
    <property type="match status" value="2"/>
</dbReference>
<dbReference type="InterPro" id="IPR054060">
    <property type="entry name" value="TLN1-like_RS"/>
</dbReference>
<dbReference type="InterPro" id="IPR000299">
    <property type="entry name" value="FERM_domain"/>
</dbReference>
<dbReference type="Gene3D" id="1.20.1420.10">
    <property type="entry name" value="Talin, central domain"/>
    <property type="match status" value="7"/>
</dbReference>
<dbReference type="SUPFAM" id="SSF47031">
    <property type="entry name" value="Second domain of FERM"/>
    <property type="match status" value="1"/>
</dbReference>
<dbReference type="FunFam" id="1.20.1420.10:FF:000002">
    <property type="entry name" value="Talin 2"/>
    <property type="match status" value="1"/>
</dbReference>
<protein>
    <submittedName>
        <fullName evidence="8">FERM domain-containing protein</fullName>
    </submittedName>
</protein>
<dbReference type="WBParaSite" id="ASIM_0001281701-mRNA-1">
    <property type="protein sequence ID" value="ASIM_0001281701-mRNA-1"/>
    <property type="gene ID" value="ASIM_0001281701"/>
</dbReference>
<dbReference type="Pfam" id="PF16511">
    <property type="entry name" value="FERM_f0"/>
    <property type="match status" value="1"/>
</dbReference>
<dbReference type="InterPro" id="IPR015224">
    <property type="entry name" value="Talin_cent"/>
</dbReference>
<dbReference type="EMBL" id="UYRR01031163">
    <property type="protein sequence ID" value="VDK47002.1"/>
    <property type="molecule type" value="Genomic_DNA"/>
</dbReference>
<dbReference type="Proteomes" id="UP000267096">
    <property type="component" value="Unassembled WGS sequence"/>
</dbReference>
<dbReference type="InterPro" id="IPR036723">
    <property type="entry name" value="Alpha-catenin/vinculin-like_sf"/>
</dbReference>
<gene>
    <name evidence="6" type="ORF">ASIM_LOCUS12283</name>
</gene>
<accession>A0A0M3JWX3</accession>
<reference evidence="8" key="1">
    <citation type="submission" date="2016-04" db="UniProtKB">
        <authorList>
            <consortium name="WormBaseParasite"/>
        </authorList>
    </citation>
    <scope>IDENTIFICATION</scope>
</reference>
<dbReference type="InterPro" id="IPR032425">
    <property type="entry name" value="FERM_f0"/>
</dbReference>
<dbReference type="GO" id="GO:0005856">
    <property type="term" value="C:cytoskeleton"/>
    <property type="evidence" value="ECO:0007669"/>
    <property type="project" value="UniProtKB-SubCell"/>
</dbReference>
<evidence type="ECO:0000313" key="6">
    <source>
        <dbReference type="EMBL" id="VDK47002.1"/>
    </source>
</evidence>
<dbReference type="SUPFAM" id="SSF47220">
    <property type="entry name" value="alpha-catenin/vinculin-like"/>
    <property type="match status" value="4"/>
</dbReference>
<comment type="subcellular location">
    <subcellularLocation>
        <location evidence="1">Cytoplasm</location>
        <location evidence="1">Cytoskeleton</location>
    </subcellularLocation>
</comment>
<dbReference type="GO" id="GO:0005925">
    <property type="term" value="C:focal adhesion"/>
    <property type="evidence" value="ECO:0007669"/>
    <property type="project" value="InterPro"/>
</dbReference>
<dbReference type="GO" id="GO:0005200">
    <property type="term" value="F:structural constituent of cytoskeleton"/>
    <property type="evidence" value="ECO:0007669"/>
    <property type="project" value="InterPro"/>
</dbReference>
<name>A0A0M3JWX3_ANISI</name>
<dbReference type="InterPro" id="IPR014352">
    <property type="entry name" value="FERM/acyl-CoA-bd_prot_sf"/>
</dbReference>
<evidence type="ECO:0000256" key="2">
    <source>
        <dbReference type="ARBA" id="ARBA00022490"/>
    </source>
</evidence>
<evidence type="ECO:0000256" key="1">
    <source>
        <dbReference type="ARBA" id="ARBA00004245"/>
    </source>
</evidence>
<dbReference type="PROSITE" id="PS50057">
    <property type="entry name" value="FERM_3"/>
    <property type="match status" value="1"/>
</dbReference>